<feature type="compositionally biased region" description="Polar residues" evidence="1">
    <location>
        <begin position="1"/>
        <end position="10"/>
    </location>
</feature>
<feature type="compositionally biased region" description="Acidic residues" evidence="1">
    <location>
        <begin position="12"/>
        <end position="26"/>
    </location>
</feature>
<feature type="compositionally biased region" description="Basic residues" evidence="1">
    <location>
        <begin position="288"/>
        <end position="299"/>
    </location>
</feature>
<evidence type="ECO:0000313" key="3">
    <source>
        <dbReference type="Proteomes" id="UP001470230"/>
    </source>
</evidence>
<protein>
    <submittedName>
        <fullName evidence="2">Uncharacterized protein</fullName>
    </submittedName>
</protein>
<feature type="compositionally biased region" description="Basic and acidic residues" evidence="1">
    <location>
        <begin position="460"/>
        <end position="477"/>
    </location>
</feature>
<feature type="region of interest" description="Disordered" evidence="1">
    <location>
        <begin position="1"/>
        <end position="29"/>
    </location>
</feature>
<proteinExistence type="predicted"/>
<comment type="caution">
    <text evidence="2">The sequence shown here is derived from an EMBL/GenBank/DDBJ whole genome shotgun (WGS) entry which is preliminary data.</text>
</comment>
<feature type="compositionally biased region" description="Low complexity" evidence="1">
    <location>
        <begin position="105"/>
        <end position="121"/>
    </location>
</feature>
<evidence type="ECO:0000256" key="1">
    <source>
        <dbReference type="SAM" id="MobiDB-lite"/>
    </source>
</evidence>
<accession>A0ABR2IZP0</accession>
<evidence type="ECO:0000313" key="2">
    <source>
        <dbReference type="EMBL" id="KAK8871096.1"/>
    </source>
</evidence>
<dbReference type="EMBL" id="JAPFFF010000014">
    <property type="protein sequence ID" value="KAK8871096.1"/>
    <property type="molecule type" value="Genomic_DNA"/>
</dbReference>
<keyword evidence="3" id="KW-1185">Reference proteome</keyword>
<organism evidence="2 3">
    <name type="scientific">Tritrichomonas musculus</name>
    <dbReference type="NCBI Taxonomy" id="1915356"/>
    <lineage>
        <taxon>Eukaryota</taxon>
        <taxon>Metamonada</taxon>
        <taxon>Parabasalia</taxon>
        <taxon>Tritrichomonadida</taxon>
        <taxon>Tritrichomonadidae</taxon>
        <taxon>Tritrichomonas</taxon>
    </lineage>
</organism>
<feature type="region of interest" description="Disordered" evidence="1">
    <location>
        <begin position="288"/>
        <end position="312"/>
    </location>
</feature>
<name>A0ABR2IZP0_9EUKA</name>
<feature type="compositionally biased region" description="Polar residues" evidence="1">
    <location>
        <begin position="62"/>
        <end position="75"/>
    </location>
</feature>
<sequence length="510" mass="59323">MNSKSGKSNQEFYDEYSTEEEDEDMINENGNIYTESETPHYVSIVDTIPTIDFLMNPNCISSHQTNENEDQVSSNCDEDENENSYVPLTQPKSHNSCPPSVSCKISNDSSNTNSSDDISTTAVNDNQSFCGVYDGYSNHDDYENKESNDEQVFGILDMKPESLPVPPFFNEPATIEAMERLGFVPADLMPSDYSQVPGNDEIRFRLIIELEKRRIQMIEEVIDERNKIIKGAQMQEANITSNHNNSKAKAKIKRKGKRKVKKVGKKKKKKVKQVYPDEYEESTVIKHNKPKSKRRRVKKIKQEPEPEPELEPEITNNFLSITKPTITRKKGVKKELTADEIRKKKIEKTILNQQKKVQLEIAKKTEESEKRLKLQQEQKNREAYEIKQKRLQRKKEIFLMKKENDLKKQRAAQKALMKMDEVEQRQAEIRRKKLDEIKRKNELREQRLMRAKCNMQMKHDEQVRRLNDSMQKAESKNKITQGIITKGRPSRATAKIIVPQVPPKKHQSPK</sequence>
<reference evidence="2 3" key="1">
    <citation type="submission" date="2024-04" db="EMBL/GenBank/DDBJ databases">
        <title>Tritrichomonas musculus Genome.</title>
        <authorList>
            <person name="Alves-Ferreira E."/>
            <person name="Grigg M."/>
            <person name="Lorenzi H."/>
            <person name="Galac M."/>
        </authorList>
    </citation>
    <scope>NUCLEOTIDE SEQUENCE [LARGE SCALE GENOMIC DNA]</scope>
    <source>
        <strain evidence="2 3">EAF2021</strain>
    </source>
</reference>
<gene>
    <name evidence="2" type="ORF">M9Y10_009009</name>
</gene>
<dbReference type="Proteomes" id="UP001470230">
    <property type="component" value="Unassembled WGS sequence"/>
</dbReference>
<feature type="region of interest" description="Disordered" evidence="1">
    <location>
        <begin position="460"/>
        <end position="510"/>
    </location>
</feature>
<feature type="compositionally biased region" description="Polar residues" evidence="1">
    <location>
        <begin position="83"/>
        <end position="99"/>
    </location>
</feature>
<feature type="region of interest" description="Disordered" evidence="1">
    <location>
        <begin position="62"/>
        <end position="121"/>
    </location>
</feature>